<dbReference type="InterPro" id="IPR004527">
    <property type="entry name" value="Glu-tRNA-ligase_bac/mito"/>
</dbReference>
<dbReference type="AlphaFoldDB" id="A0A540N798"/>
<dbReference type="InterPro" id="IPR008925">
    <property type="entry name" value="aa_tRNA-synth_I_cd-bd_sf"/>
</dbReference>
<evidence type="ECO:0000256" key="4">
    <source>
        <dbReference type="ARBA" id="ARBA00007894"/>
    </source>
</evidence>
<dbReference type="GO" id="GO:0009507">
    <property type="term" value="C:chloroplast"/>
    <property type="evidence" value="ECO:0007669"/>
    <property type="project" value="UniProtKB-SubCell"/>
</dbReference>
<protein>
    <recommendedName>
        <fullName evidence="17">Glutamate--tRNA ligase, chloroplastic/mitochondrial</fullName>
        <ecNumber evidence="5">6.1.1.17</ecNumber>
    </recommendedName>
    <alternativeName>
        <fullName evidence="15">Glutamyl-tRNA synthetase</fullName>
    </alternativeName>
</protein>
<dbReference type="HAMAP" id="MF_00022">
    <property type="entry name" value="Glu_tRNA_synth_type1"/>
    <property type="match status" value="1"/>
</dbReference>
<evidence type="ECO:0000256" key="14">
    <source>
        <dbReference type="ARBA" id="ARBA00023146"/>
    </source>
</evidence>
<dbReference type="PANTHER" id="PTHR43311:SF2">
    <property type="entry name" value="GLUTAMATE--TRNA LIGASE, MITOCHONDRIAL-RELATED"/>
    <property type="match status" value="1"/>
</dbReference>
<dbReference type="PRINTS" id="PR00987">
    <property type="entry name" value="TRNASYNTHGLU"/>
</dbReference>
<evidence type="ECO:0000256" key="2">
    <source>
        <dbReference type="ARBA" id="ARBA00004173"/>
    </source>
</evidence>
<name>A0A540N798_MALBA</name>
<keyword evidence="9 18" id="KW-0547">Nucleotide-binding</keyword>
<dbReference type="GO" id="GO:0005524">
    <property type="term" value="F:ATP binding"/>
    <property type="evidence" value="ECO:0007669"/>
    <property type="project" value="UniProtKB-KW"/>
</dbReference>
<feature type="domain" description="Glutamyl/glutaminyl-tRNA synthetase class Ib catalytic" evidence="19">
    <location>
        <begin position="53"/>
        <end position="360"/>
    </location>
</feature>
<keyword evidence="13" id="KW-0496">Mitochondrion</keyword>
<evidence type="ECO:0000256" key="1">
    <source>
        <dbReference type="ARBA" id="ARBA00004051"/>
    </source>
</evidence>
<dbReference type="GO" id="GO:0004818">
    <property type="term" value="F:glutamate-tRNA ligase activity"/>
    <property type="evidence" value="ECO:0007669"/>
    <property type="project" value="UniProtKB-EC"/>
</dbReference>
<evidence type="ECO:0000256" key="10">
    <source>
        <dbReference type="ARBA" id="ARBA00022840"/>
    </source>
</evidence>
<keyword evidence="10 18" id="KW-0067">ATP-binding</keyword>
<dbReference type="Proteomes" id="UP000315295">
    <property type="component" value="Unassembled WGS sequence"/>
</dbReference>
<evidence type="ECO:0000313" key="20">
    <source>
        <dbReference type="EMBL" id="TQE06935.1"/>
    </source>
</evidence>
<dbReference type="SUPFAM" id="SSF52374">
    <property type="entry name" value="Nucleotidylyl transferase"/>
    <property type="match status" value="1"/>
</dbReference>
<dbReference type="InterPro" id="IPR014729">
    <property type="entry name" value="Rossmann-like_a/b/a_fold"/>
</dbReference>
<evidence type="ECO:0000256" key="6">
    <source>
        <dbReference type="ARBA" id="ARBA00022528"/>
    </source>
</evidence>
<dbReference type="STRING" id="106549.A0A540N798"/>
<keyword evidence="8" id="KW-0934">Plastid</keyword>
<evidence type="ECO:0000256" key="15">
    <source>
        <dbReference type="ARBA" id="ARBA00030865"/>
    </source>
</evidence>
<dbReference type="EC" id="6.1.1.17" evidence="5"/>
<evidence type="ECO:0000313" key="21">
    <source>
        <dbReference type="Proteomes" id="UP000315295"/>
    </source>
</evidence>
<reference evidence="20 21" key="1">
    <citation type="journal article" date="2019" name="G3 (Bethesda)">
        <title>Sequencing of a Wild Apple (Malus baccata) Genome Unravels the Differences Between Cultivated and Wild Apple Species Regarding Disease Resistance and Cold Tolerance.</title>
        <authorList>
            <person name="Chen X."/>
        </authorList>
    </citation>
    <scope>NUCLEOTIDE SEQUENCE [LARGE SCALE GENOMIC DNA]</scope>
    <source>
        <strain evidence="21">cv. Shandingzi</strain>
        <tissue evidence="20">Leaves</tissue>
    </source>
</reference>
<evidence type="ECO:0000256" key="13">
    <source>
        <dbReference type="ARBA" id="ARBA00023128"/>
    </source>
</evidence>
<dbReference type="GO" id="GO:0000049">
    <property type="term" value="F:tRNA binding"/>
    <property type="evidence" value="ECO:0007669"/>
    <property type="project" value="InterPro"/>
</dbReference>
<evidence type="ECO:0000259" key="19">
    <source>
        <dbReference type="Pfam" id="PF00749"/>
    </source>
</evidence>
<dbReference type="InterPro" id="IPR001412">
    <property type="entry name" value="aa-tRNA-synth_I_CS"/>
</dbReference>
<dbReference type="GO" id="GO:0009791">
    <property type="term" value="P:post-embryonic development"/>
    <property type="evidence" value="ECO:0007669"/>
    <property type="project" value="UniProtKB-ARBA"/>
</dbReference>
<dbReference type="InterPro" id="IPR020058">
    <property type="entry name" value="Glu/Gln-tRNA-synth_Ib_cat-dom"/>
</dbReference>
<dbReference type="FunFam" id="3.40.50.620:FF:000045">
    <property type="entry name" value="Glutamate--tRNA ligase, mitochondrial"/>
    <property type="match status" value="1"/>
</dbReference>
<dbReference type="PANTHER" id="PTHR43311">
    <property type="entry name" value="GLUTAMATE--TRNA LIGASE"/>
    <property type="match status" value="1"/>
</dbReference>
<dbReference type="SUPFAM" id="SSF48163">
    <property type="entry name" value="An anticodon-binding domain of class I aminoacyl-tRNA synthetases"/>
    <property type="match status" value="1"/>
</dbReference>
<sequence length="569" mass="63751">MATLVAMPKIRMKVRVFPDVFPPFFPQSPSKVSVFHGRRRSFSVSAASTQHPVRVRFAPSPTGNLHVGGARTALFNYLFARSNGGKFVLRIEDTDLERSTKESEEAVLNDLSWLGLDWDEGPGVDGDYGPYRQSERNSLYKQYAEKLLESGHVYRCFCSSEELERTKEIAKLKQLPPVYTGKWANATDKEVQEELERGTSYTYRFRVPKEGSLKISDLIRGEVSWNLNTLGDFVIMRSNGQPVYNFCVTVDDATMAISHVIRAEEHLPNTLRQALIYKALGFQMPDFAHVSLILAPDRSKLSKRHGATSVGQAMVNYLALLGWGDGTENEFFTLEQLVEKFSIGRVNKSGAIFDSTKLRWMNGQHLRALPSEQLTKLIGEQWKSTGILIEAEGSFIEMGYSMDLFQQKGRLSLNPSRGWLLAVDVNRILYVVNHDFVSPGCSVEAKPVLEDKLSEFAASYIAAYDSGELIGALEEGHAGWQKWIKSFGRSLKRKGKSLFMPLQVLLTGKLHGPDMETSVLLLHKAGKSGILASQAGFVTLGERFKLLREVDWEALIRDQPLLETATISN</sequence>
<dbReference type="InterPro" id="IPR033910">
    <property type="entry name" value="GluRS_core"/>
</dbReference>
<evidence type="ECO:0000256" key="12">
    <source>
        <dbReference type="ARBA" id="ARBA00022946"/>
    </source>
</evidence>
<evidence type="ECO:0000256" key="11">
    <source>
        <dbReference type="ARBA" id="ARBA00022917"/>
    </source>
</evidence>
<dbReference type="InterPro" id="IPR049940">
    <property type="entry name" value="GluQ/Sye"/>
</dbReference>
<dbReference type="CDD" id="cd00808">
    <property type="entry name" value="GluRS_core"/>
    <property type="match status" value="1"/>
</dbReference>
<dbReference type="GO" id="GO:0008270">
    <property type="term" value="F:zinc ion binding"/>
    <property type="evidence" value="ECO:0007669"/>
    <property type="project" value="InterPro"/>
</dbReference>
<gene>
    <name evidence="20" type="ORF">C1H46_007464</name>
</gene>
<evidence type="ECO:0000256" key="18">
    <source>
        <dbReference type="RuleBase" id="RU363037"/>
    </source>
</evidence>
<dbReference type="PROSITE" id="PS00178">
    <property type="entry name" value="AA_TRNA_LIGASE_I"/>
    <property type="match status" value="1"/>
</dbReference>
<evidence type="ECO:0000256" key="17">
    <source>
        <dbReference type="ARBA" id="ARBA00067539"/>
    </source>
</evidence>
<dbReference type="GO" id="GO:0005739">
    <property type="term" value="C:mitochondrion"/>
    <property type="evidence" value="ECO:0007669"/>
    <property type="project" value="UniProtKB-SubCell"/>
</dbReference>
<comment type="subcellular location">
    <subcellularLocation>
        <location evidence="2">Mitochondrion</location>
    </subcellularLocation>
    <subcellularLocation>
        <location evidence="3">Plastid</location>
        <location evidence="3">Chloroplast</location>
    </subcellularLocation>
</comment>
<keyword evidence="7 18" id="KW-0436">Ligase</keyword>
<comment type="similarity">
    <text evidence="4">Belongs to the class-I aminoacyl-tRNA synthetase family. Glutamate--tRNA ligase type 1 subfamily.</text>
</comment>
<keyword evidence="6" id="KW-0150">Chloroplast</keyword>
<organism evidence="20 21">
    <name type="scientific">Malus baccata</name>
    <name type="common">Siberian crab apple</name>
    <name type="synonym">Pyrus baccata</name>
    <dbReference type="NCBI Taxonomy" id="106549"/>
    <lineage>
        <taxon>Eukaryota</taxon>
        <taxon>Viridiplantae</taxon>
        <taxon>Streptophyta</taxon>
        <taxon>Embryophyta</taxon>
        <taxon>Tracheophyta</taxon>
        <taxon>Spermatophyta</taxon>
        <taxon>Magnoliopsida</taxon>
        <taxon>eudicotyledons</taxon>
        <taxon>Gunneridae</taxon>
        <taxon>Pentapetalae</taxon>
        <taxon>rosids</taxon>
        <taxon>fabids</taxon>
        <taxon>Rosales</taxon>
        <taxon>Rosaceae</taxon>
        <taxon>Amygdaloideae</taxon>
        <taxon>Maleae</taxon>
        <taxon>Malus</taxon>
    </lineage>
</organism>
<proteinExistence type="inferred from homology"/>
<comment type="caution">
    <text evidence="20">The sequence shown here is derived from an EMBL/GenBank/DDBJ whole genome shotgun (WGS) entry which is preliminary data.</text>
</comment>
<evidence type="ECO:0000256" key="7">
    <source>
        <dbReference type="ARBA" id="ARBA00022598"/>
    </source>
</evidence>
<evidence type="ECO:0000256" key="3">
    <source>
        <dbReference type="ARBA" id="ARBA00004229"/>
    </source>
</evidence>
<comment type="function">
    <text evidence="1">Catalyzes the attachment of glutamate to tRNA(Glu) in a two-step reaction: glutamate is first activated by ATP to form Glu-AMP and then transferred to the acceptor end of tRNA(Glu).</text>
</comment>
<dbReference type="Pfam" id="PF00749">
    <property type="entry name" value="tRNA-synt_1c"/>
    <property type="match status" value="1"/>
</dbReference>
<evidence type="ECO:0000256" key="5">
    <source>
        <dbReference type="ARBA" id="ARBA00012835"/>
    </source>
</evidence>
<accession>A0A540N798</accession>
<keyword evidence="21" id="KW-1185">Reference proteome</keyword>
<dbReference type="EMBL" id="VIEB01000094">
    <property type="protein sequence ID" value="TQE06935.1"/>
    <property type="molecule type" value="Genomic_DNA"/>
</dbReference>
<keyword evidence="14 18" id="KW-0030">Aminoacyl-tRNA synthetase</keyword>
<evidence type="ECO:0000256" key="8">
    <source>
        <dbReference type="ARBA" id="ARBA00022640"/>
    </source>
</evidence>
<dbReference type="GO" id="GO:0006424">
    <property type="term" value="P:glutamyl-tRNA aminoacylation"/>
    <property type="evidence" value="ECO:0007669"/>
    <property type="project" value="InterPro"/>
</dbReference>
<dbReference type="Gene3D" id="1.10.10.350">
    <property type="match status" value="1"/>
</dbReference>
<dbReference type="NCBIfam" id="TIGR00464">
    <property type="entry name" value="gltX_bact"/>
    <property type="match status" value="1"/>
</dbReference>
<keyword evidence="12" id="KW-0809">Transit peptide</keyword>
<evidence type="ECO:0000256" key="16">
    <source>
        <dbReference type="ARBA" id="ARBA00048351"/>
    </source>
</evidence>
<comment type="catalytic activity">
    <reaction evidence="16">
        <text>tRNA(Glu) + L-glutamate + ATP = L-glutamyl-tRNA(Glu) + AMP + diphosphate</text>
        <dbReference type="Rhea" id="RHEA:23540"/>
        <dbReference type="Rhea" id="RHEA-COMP:9663"/>
        <dbReference type="Rhea" id="RHEA-COMP:9680"/>
        <dbReference type="ChEBI" id="CHEBI:29985"/>
        <dbReference type="ChEBI" id="CHEBI:30616"/>
        <dbReference type="ChEBI" id="CHEBI:33019"/>
        <dbReference type="ChEBI" id="CHEBI:78442"/>
        <dbReference type="ChEBI" id="CHEBI:78520"/>
        <dbReference type="ChEBI" id="CHEBI:456215"/>
        <dbReference type="EC" id="6.1.1.17"/>
    </reaction>
</comment>
<dbReference type="FunFam" id="1.10.10.350:FF:000004">
    <property type="entry name" value="Glutamate--tRNA ligase chloroplastic/mitochondrial"/>
    <property type="match status" value="1"/>
</dbReference>
<dbReference type="InterPro" id="IPR000924">
    <property type="entry name" value="Glu/Gln-tRNA-synth"/>
</dbReference>
<dbReference type="Gene3D" id="3.40.50.620">
    <property type="entry name" value="HUPs"/>
    <property type="match status" value="1"/>
</dbReference>
<evidence type="ECO:0000256" key="9">
    <source>
        <dbReference type="ARBA" id="ARBA00022741"/>
    </source>
</evidence>
<keyword evidence="11 18" id="KW-0648">Protein biosynthesis</keyword>
<dbReference type="GO" id="GO:0048608">
    <property type="term" value="P:reproductive structure development"/>
    <property type="evidence" value="ECO:0007669"/>
    <property type="project" value="UniProtKB-ARBA"/>
</dbReference>
<dbReference type="InterPro" id="IPR020751">
    <property type="entry name" value="aa-tRNA-synth_I_codon-bd_sub2"/>
</dbReference>